<keyword evidence="1" id="KW-0472">Membrane</keyword>
<sequence length="53" mass="6484">MPQILERWPIAIFMWSWIIFICLPPKKILTHLFLNEPSSKSSKISKQTWIWLW</sequence>
<dbReference type="AlphaFoldDB" id="Q3KRS3"/>
<keyword evidence="1" id="KW-0812">Transmembrane</keyword>
<dbReference type="RefSeq" id="YP_337815.1">
    <property type="nucleotide sequence ID" value="NC_007440.2"/>
</dbReference>
<keyword evidence="2" id="KW-0496">Mitochondrion</keyword>
<geneLocation type="mitochondrion" evidence="2"/>
<dbReference type="EMBL" id="AY974191">
    <property type="protein sequence ID" value="AAY45903.1"/>
    <property type="molecule type" value="Genomic_DNA"/>
</dbReference>
<feature type="transmembrane region" description="Helical" evidence="1">
    <location>
        <begin position="12"/>
        <end position="34"/>
    </location>
</feature>
<proteinExistence type="predicted"/>
<accession>Q3KRS3</accession>
<protein>
    <submittedName>
        <fullName evidence="2">ATP synthase F0 subunit 8</fullName>
    </submittedName>
</protein>
<keyword evidence="1" id="KW-1133">Transmembrane helix</keyword>
<reference evidence="2" key="1">
    <citation type="submission" date="2005-03" db="EMBL/GenBank/DDBJ databases">
        <authorList>
            <person name="Nie L."/>
            <person name="Hu L."/>
            <person name="Zhang J."/>
        </authorList>
    </citation>
    <scope>NUCLEOTIDE SEQUENCE</scope>
</reference>
<evidence type="ECO:0000313" key="2">
    <source>
        <dbReference type="EMBL" id="AAY45903.1"/>
    </source>
</evidence>
<name>Q3KRS3_LIMFJ</name>
<organism evidence="2">
    <name type="scientific">Limnonectes fujianensis</name>
    <name type="common">Fujian large-headed frog</name>
    <dbReference type="NCBI Taxonomy" id="120496"/>
    <lineage>
        <taxon>Eukaryota</taxon>
        <taxon>Metazoa</taxon>
        <taxon>Chordata</taxon>
        <taxon>Craniata</taxon>
        <taxon>Vertebrata</taxon>
        <taxon>Euteleostomi</taxon>
        <taxon>Amphibia</taxon>
        <taxon>Batrachia</taxon>
        <taxon>Anura</taxon>
        <taxon>Neobatrachia</taxon>
        <taxon>Ranoidea</taxon>
        <taxon>Dicroglossidae</taxon>
        <taxon>Dicroglossinae</taxon>
        <taxon>Limnonectes</taxon>
    </lineage>
</organism>
<evidence type="ECO:0000256" key="1">
    <source>
        <dbReference type="SAM" id="Phobius"/>
    </source>
</evidence>